<dbReference type="CDD" id="cd06170">
    <property type="entry name" value="LuxR_C_like"/>
    <property type="match status" value="1"/>
</dbReference>
<keyword evidence="1" id="KW-0238">DNA-binding</keyword>
<dbReference type="EMBL" id="QEMT01000034">
    <property type="protein sequence ID" value="PWH59049.1"/>
    <property type="molecule type" value="Genomic_DNA"/>
</dbReference>
<dbReference type="Proteomes" id="UP000472856">
    <property type="component" value="Unassembled WGS sequence"/>
</dbReference>
<dbReference type="Proteomes" id="UP000587626">
    <property type="component" value="Unassembled WGS sequence"/>
</dbReference>
<evidence type="ECO:0000313" key="51">
    <source>
        <dbReference type="Proteomes" id="UP000254495"/>
    </source>
</evidence>
<reference evidence="19" key="24">
    <citation type="submission" date="2023-05" db="EMBL/GenBank/DDBJ databases">
        <title>Efficient inhibition of multidrug-resistant Escherichia coli by a new antibiotic combination.</title>
        <authorList>
            <person name="Lin T."/>
        </authorList>
    </citation>
    <scope>NUCLEOTIDE SEQUENCE</scope>
    <source>
        <strain evidence="19">YmmD45</strain>
    </source>
</reference>
<accession>A0A0J3VPF3</accession>
<dbReference type="Proteomes" id="UP000254495">
    <property type="component" value="Unassembled WGS sequence"/>
</dbReference>
<evidence type="ECO:0000313" key="33">
    <source>
        <dbReference type="EMBL" id="RRD75693.1"/>
    </source>
</evidence>
<dbReference type="EMBL" id="AASKVF010000004">
    <property type="protein sequence ID" value="EFD6883563.1"/>
    <property type="molecule type" value="Genomic_DNA"/>
</dbReference>
<evidence type="ECO:0000313" key="24">
    <source>
        <dbReference type="EMBL" id="MTE91006.1"/>
    </source>
</evidence>
<evidence type="ECO:0000313" key="3">
    <source>
        <dbReference type="EMBL" id="EFA8785471.1"/>
    </source>
</evidence>
<dbReference type="EMBL" id="UGAB01000002">
    <property type="protein sequence ID" value="STF42159.1"/>
    <property type="molecule type" value="Genomic_DNA"/>
</dbReference>
<dbReference type="EMBL" id="AASUOH010000016">
    <property type="protein sequence ID" value="EFH0043932.1"/>
    <property type="molecule type" value="Genomic_DNA"/>
</dbReference>
<dbReference type="Proteomes" id="UP000184277">
    <property type="component" value="Unassembled WGS sequence"/>
</dbReference>
<dbReference type="Proteomes" id="UP000254043">
    <property type="component" value="Unassembled WGS sequence"/>
</dbReference>
<evidence type="ECO:0000313" key="56">
    <source>
        <dbReference type="Proteomes" id="UP000272662"/>
    </source>
</evidence>
<evidence type="ECO:0000313" key="65">
    <source>
        <dbReference type="Proteomes" id="UP000519182"/>
    </source>
</evidence>
<evidence type="ECO:0000313" key="34">
    <source>
        <dbReference type="EMBL" id="RRL45527.1"/>
    </source>
</evidence>
<evidence type="ECO:0000313" key="32">
    <source>
        <dbReference type="EMBL" id="QMP46371.1"/>
    </source>
</evidence>
<evidence type="ECO:0000313" key="17">
    <source>
        <dbReference type="EMBL" id="KAB0122179.1"/>
    </source>
</evidence>
<dbReference type="Proteomes" id="UP000852798">
    <property type="component" value="Unassembled WGS sequence"/>
</dbReference>
<evidence type="ECO:0000313" key="72">
    <source>
        <dbReference type="Proteomes" id="UP000587626"/>
    </source>
</evidence>
<dbReference type="PROSITE" id="PS50043">
    <property type="entry name" value="HTH_LUXR_2"/>
    <property type="match status" value="1"/>
</dbReference>
<evidence type="ECO:0000313" key="42">
    <source>
        <dbReference type="EMBL" id="VED32462.1"/>
    </source>
</evidence>
<dbReference type="EMBL" id="JABFNF010000006">
    <property type="protein sequence ID" value="MBA1886332.1"/>
    <property type="molecule type" value="Genomic_DNA"/>
</dbReference>
<evidence type="ECO:0000313" key="12">
    <source>
        <dbReference type="EMBL" id="HAI2143635.1"/>
    </source>
</evidence>
<dbReference type="EMBL" id="UGFC01000006">
    <property type="protein sequence ID" value="STM18137.1"/>
    <property type="molecule type" value="Genomic_DNA"/>
</dbReference>
<dbReference type="Proteomes" id="UP000324120">
    <property type="component" value="Unassembled WGS sequence"/>
</dbReference>
<reference evidence="20" key="25">
    <citation type="submission" date="2023-07" db="EMBL/GenBank/DDBJ databases">
        <title>High risk of intestinal colonization with ESBL-producing Escherichia coli among soldiers of military contingents in specific geographic regions.</title>
        <authorList>
            <person name="Literacka E."/>
        </authorList>
    </citation>
    <scope>NUCLEOTIDE SEQUENCE</scope>
    <source>
        <strain evidence="20">33</strain>
    </source>
</reference>
<dbReference type="EMBL" id="PPHQ01000008">
    <property type="protein sequence ID" value="PNY67728.1"/>
    <property type="molecule type" value="Genomic_DNA"/>
</dbReference>
<dbReference type="EMBL" id="JASMQD010000001">
    <property type="protein sequence ID" value="MDK2695646.1"/>
    <property type="molecule type" value="Genomic_DNA"/>
</dbReference>
<evidence type="ECO:0000313" key="4">
    <source>
        <dbReference type="EMBL" id="EFD6883563.1"/>
    </source>
</evidence>
<dbReference type="Proteomes" id="UP000272662">
    <property type="component" value="Unassembled WGS sequence"/>
</dbReference>
<reference evidence="12 73" key="4">
    <citation type="journal article" date="2018" name="Genome Biol.">
        <title>SKESA: strategic k-mer extension for scrupulous assemblies.</title>
        <authorList>
            <person name="Souvorov A."/>
            <person name="Agarwala R."/>
            <person name="Lipman D.J."/>
        </authorList>
    </citation>
    <scope>NUCLEOTIDE SEQUENCE [LARGE SCALE GENOMIC DNA]</scope>
    <source>
        <strain evidence="13">AMC_487</strain>
        <strain evidence="12">BCW_4213</strain>
        <strain evidence="15">EC00605</strain>
        <strain evidence="14">EC00618</strain>
        <strain evidence="73">ecoli[ST-405]</strain>
        <strain evidence="16">Ecoli[ST-405]</strain>
    </source>
</reference>
<evidence type="ECO:0000313" key="47">
    <source>
        <dbReference type="Proteomes" id="UP000236598"/>
    </source>
</evidence>
<dbReference type="RefSeq" id="WP_000478615.1">
    <property type="nucleotide sequence ID" value="NZ_ABACVG020000001.1"/>
</dbReference>
<reference evidence="34 56" key="12">
    <citation type="submission" date="2018-11" db="EMBL/GenBank/DDBJ databases">
        <title>E. coli isolates of the female bladder.</title>
        <authorList>
            <person name="Garretto A."/>
            <person name="Miller-Ensminger T."/>
            <person name="Wolfe A.J."/>
            <person name="Putonti C."/>
        </authorList>
    </citation>
    <scope>NUCLEOTIDE SEQUENCE [LARGE SCALE GENOMIC DNA]</scope>
    <source>
        <strain evidence="34 56">UMB1727</strain>
    </source>
</reference>
<dbReference type="InterPro" id="IPR016032">
    <property type="entry name" value="Sig_transdc_resp-reg_C-effctor"/>
</dbReference>
<reference evidence="24 63" key="19">
    <citation type="submission" date="2019-10" db="EMBL/GenBank/DDBJ databases">
        <title>Comparative genomic analysis of antimicrobial resistant Escherichia coli of diverse origin.</title>
        <authorList>
            <person name="Ghatak S."/>
            <person name="Milton A.P."/>
            <person name="Rhetso K."/>
            <person name="Purkait D."/>
            <person name="Das S."/>
            <person name="Puro K.-U."/>
            <person name="Shakuntala I."/>
            <person name="Sen A."/>
            <person name="Sanjukta R."/>
            <person name="Priya G.B."/>
            <person name="Mawlong M."/>
            <person name="Lyngdoh V."/>
            <person name="Rynghang J."/>
            <person name="Mawphlang B.L."/>
        </authorList>
    </citation>
    <scope>NUCLEOTIDE SEQUENCE [LARGE SCALE GENOMIC DNA]</scope>
    <source>
        <strain evidence="24 63">SE161</strain>
    </source>
</reference>
<dbReference type="Proteomes" id="UP000514715">
    <property type="component" value="Chromosome"/>
</dbReference>
<dbReference type="Proteomes" id="UP000885382">
    <property type="component" value="Unassembled WGS sequence"/>
</dbReference>
<dbReference type="Proteomes" id="UP000277930">
    <property type="component" value="Chromosome 1"/>
</dbReference>
<dbReference type="Proteomes" id="UP000254174">
    <property type="component" value="Unassembled WGS sequence"/>
</dbReference>
<dbReference type="Proteomes" id="UP000533482">
    <property type="component" value="Unassembled WGS sequence"/>
</dbReference>
<dbReference type="EMBL" id="RNLZ01000030">
    <property type="protein sequence ID" value="MGE15118.1"/>
    <property type="molecule type" value="Genomic_DNA"/>
</dbReference>
<evidence type="ECO:0000259" key="2">
    <source>
        <dbReference type="PROSITE" id="PS50043"/>
    </source>
</evidence>
<dbReference type="EMBL" id="RQTU01000008">
    <property type="protein sequence ID" value="RRD75693.1"/>
    <property type="molecule type" value="Genomic_DNA"/>
</dbReference>
<evidence type="ECO:0000313" key="30">
    <source>
        <dbReference type="EMBL" id="PNY67728.1"/>
    </source>
</evidence>
<dbReference type="Proteomes" id="UP000327073">
    <property type="component" value="Unassembled WGS sequence"/>
</dbReference>
<evidence type="ECO:0000313" key="13">
    <source>
        <dbReference type="EMBL" id="HAI5332727.1"/>
    </source>
</evidence>
<evidence type="ECO:0000313" key="63">
    <source>
        <dbReference type="Proteomes" id="UP000486847"/>
    </source>
</evidence>
<dbReference type="EMBL" id="UGCU01000001">
    <property type="protein sequence ID" value="STJ08730.1"/>
    <property type="molecule type" value="Genomic_DNA"/>
</dbReference>
<evidence type="ECO:0000313" key="27">
    <source>
        <dbReference type="EMBL" id="OJR52894.1"/>
    </source>
</evidence>
<dbReference type="EMBL" id="WTMQ01000008">
    <property type="protein sequence ID" value="MWL05699.1"/>
    <property type="molecule type" value="Genomic_DNA"/>
</dbReference>
<dbReference type="EMBL" id="VZEL01000030">
    <property type="protein sequence ID" value="KAB0122179.1"/>
    <property type="molecule type" value="Genomic_DNA"/>
</dbReference>
<evidence type="ECO:0000313" key="38">
    <source>
        <dbReference type="EMBL" id="STJ08730.1"/>
    </source>
</evidence>
<evidence type="ECO:0000313" key="70">
    <source>
        <dbReference type="Proteomes" id="UP000543424"/>
    </source>
</evidence>
<dbReference type="Proteomes" id="UP000531962">
    <property type="component" value="Unassembled WGS sequence"/>
</dbReference>
<sequence length="176" mass="20441">MFLIITRDTMFFTAMKNILSKGNVVHIQNEEEIDVMLHQHAFVIIDTLMNNVFHSNLLTQIERLKPVHVIIFSPFNIKRCLGKVPVTFVPRTITIIDFVALINGSYCSVPEADVSLSRKQHQVLSCIANQMTTEDILEKLKISLKTFYCHKHNIMMILNLKRINELVRHQHIDYLV</sequence>
<dbReference type="Proteomes" id="UP000430081">
    <property type="component" value="Unassembled WGS sequence"/>
</dbReference>
<evidence type="ECO:0000313" key="57">
    <source>
        <dbReference type="Proteomes" id="UP000277930"/>
    </source>
</evidence>
<dbReference type="EMBL" id="AASCBU010000017">
    <property type="protein sequence ID" value="EFA8785471.1"/>
    <property type="molecule type" value="Genomic_DNA"/>
</dbReference>
<dbReference type="Proteomes" id="UP000600030">
    <property type="component" value="Unassembled WGS sequence"/>
</dbReference>
<evidence type="ECO:0000313" key="50">
    <source>
        <dbReference type="Proteomes" id="UP000254174"/>
    </source>
</evidence>
<dbReference type="EMBL" id="UFZL01000002">
    <property type="protein sequence ID" value="STE72918.1"/>
    <property type="molecule type" value="Genomic_DNA"/>
</dbReference>
<dbReference type="Pfam" id="PF00196">
    <property type="entry name" value="GerE"/>
    <property type="match status" value="1"/>
</dbReference>
<reference evidence="30 47" key="5">
    <citation type="submission" date="2018-01" db="EMBL/GenBank/DDBJ databases">
        <title>Draft Genomic Sequencing Of Potential Extraintestinal Pathogenic Escherichia coli B8S18 Isolated From Retail Chicken Skin.</title>
        <authorList>
            <person name="Xu A."/>
            <person name="Tilman S."/>
            <person name="Wisser-Parker K."/>
            <person name="Sheen S."/>
            <person name="Sommers C."/>
        </authorList>
    </citation>
    <scope>NUCLEOTIDE SEQUENCE [LARGE SCALE GENOMIC DNA]</scope>
    <source>
        <strain evidence="30 47">B8S18Com</strain>
    </source>
</reference>
<dbReference type="EMBL" id="DABGZR010000007">
    <property type="protein sequence ID" value="HAJ0995890.1"/>
    <property type="molecule type" value="Genomic_DNA"/>
</dbReference>
<evidence type="ECO:0000313" key="25">
    <source>
        <dbReference type="EMBL" id="MWL05699.1"/>
    </source>
</evidence>
<evidence type="ECO:0000313" key="55">
    <source>
        <dbReference type="Proteomes" id="UP000272336"/>
    </source>
</evidence>
<organism evidence="22 55">
    <name type="scientific">Escherichia coli</name>
    <dbReference type="NCBI Taxonomy" id="562"/>
    <lineage>
        <taxon>Bacteria</taxon>
        <taxon>Pseudomonadati</taxon>
        <taxon>Pseudomonadota</taxon>
        <taxon>Gammaproteobacteria</taxon>
        <taxon>Enterobacterales</taxon>
        <taxon>Enterobacteriaceae</taxon>
        <taxon>Escherichia</taxon>
    </lineage>
</organism>
<evidence type="ECO:0000313" key="19">
    <source>
        <dbReference type="EMBL" id="MDK2695646.1"/>
    </source>
</evidence>
<evidence type="ECO:0000313" key="26">
    <source>
        <dbReference type="EMBL" id="NGE88595.1"/>
    </source>
</evidence>
<dbReference type="EMBL" id="JAAJRI010000006">
    <property type="protein sequence ID" value="NGE88595.1"/>
    <property type="molecule type" value="Genomic_DNA"/>
</dbReference>
<reference evidence="41 59" key="17">
    <citation type="submission" date="2019-06" db="EMBL/GenBank/DDBJ databases">
        <title>The presence and diversity of blaCTX-M among Escherichia coli from urban wastewater and feedlot cattle, in Alberta, Canada.</title>
        <authorList>
            <person name="Cormier A.C."/>
            <person name="Chalmer G."/>
            <person name="Cook S.R."/>
            <person name="Zaheer R."/>
            <person name="Hannon S.J."/>
            <person name="Booker C.W."/>
            <person name="Read R."/>
            <person name="Gow S.P."/>
            <person name="Mcallister T.A."/>
            <person name="Boerlin P."/>
        </authorList>
    </citation>
    <scope>NUCLEOTIDE SEQUENCE [LARGE SCALE GENOMIC DNA]</scope>
    <source>
        <strain evidence="41 59">347</strain>
    </source>
</reference>
<evidence type="ECO:0000313" key="35">
    <source>
        <dbReference type="EMBL" id="STE72918.1"/>
    </source>
</evidence>
<dbReference type="Proteomes" id="UP000185794">
    <property type="component" value="Unassembled WGS sequence"/>
</dbReference>
<dbReference type="EMBL" id="AASOHJ010000029">
    <property type="protein sequence ID" value="EFE8675291.1"/>
    <property type="molecule type" value="Genomic_DNA"/>
</dbReference>
<reference evidence="26 62" key="21">
    <citation type="submission" date="2020-02" db="EMBL/GenBank/DDBJ databases">
        <title>WGS of Carbapenem-Resistant Enterobacteriaceae.</title>
        <authorList>
            <person name="Tokajian S."/>
            <person name="El Chaar M."/>
            <person name="El Khoury M."/>
        </authorList>
    </citation>
    <scope>NUCLEOTIDE SEQUENCE [LARGE SCALE GENOMIC DNA]</scope>
    <source>
        <strain evidence="26 62">ECM_75</strain>
    </source>
</reference>
<accession>A0A023LJH2</accession>
<evidence type="ECO:0000313" key="61">
    <source>
        <dbReference type="Proteomes" id="UP000430081"/>
    </source>
</evidence>
<dbReference type="Proteomes" id="UP000271008">
    <property type="component" value="Unassembled WGS sequence"/>
</dbReference>
<dbReference type="SMART" id="SM00421">
    <property type="entry name" value="HTH_LUXR"/>
    <property type="match status" value="1"/>
</dbReference>
<dbReference type="Proteomes" id="UP000255201">
    <property type="component" value="Unassembled WGS sequence"/>
</dbReference>
<dbReference type="EMBL" id="DABGKQ010000035">
    <property type="protein sequence ID" value="HAJ5806384.1"/>
    <property type="molecule type" value="Genomic_DNA"/>
</dbReference>
<dbReference type="EMBL" id="LRKC01000173">
    <property type="protein sequence ID" value="OKV04505.1"/>
    <property type="molecule type" value="Genomic_DNA"/>
</dbReference>
<evidence type="ECO:0000313" key="39">
    <source>
        <dbReference type="EMBL" id="STM18137.1"/>
    </source>
</evidence>
<evidence type="ECO:0000313" key="52">
    <source>
        <dbReference type="Proteomes" id="UP000254877"/>
    </source>
</evidence>
<dbReference type="EMBL" id="MOKI01000044">
    <property type="protein sequence ID" value="OJR52894.1"/>
    <property type="molecule type" value="Genomic_DNA"/>
</dbReference>
<dbReference type="Proteomes" id="UP001271591">
    <property type="component" value="Unassembled WGS sequence"/>
</dbReference>
<evidence type="ECO:0000313" key="45">
    <source>
        <dbReference type="Proteomes" id="UP000185794"/>
    </source>
</evidence>
<reference evidence="14" key="18">
    <citation type="submission" date="2019-09" db="EMBL/GenBank/DDBJ databases">
        <authorList>
            <consortium name="NCBI Pathogen Detection Project"/>
        </authorList>
    </citation>
    <scope>NUCLEOTIDE SEQUENCE</scope>
    <source>
        <strain evidence="13">AMC_487</strain>
        <strain evidence="12">BCW_4213</strain>
        <strain evidence="15">EC00605</strain>
        <strain evidence="14">EC00618</strain>
        <strain evidence="16">Ecoli[ST-405]</strain>
    </source>
</reference>
<dbReference type="OMA" id="VHIQNEK"/>
<reference evidence="23" key="8">
    <citation type="submission" date="2018-06" db="EMBL/GenBank/DDBJ databases">
        <authorList>
            <person name="Ashton P.M."/>
            <person name="Dallman T."/>
            <person name="Nair S."/>
            <person name="De Pinna E."/>
            <person name="Peters T."/>
            <person name="Grant K."/>
        </authorList>
    </citation>
    <scope>NUCLEOTIDE SEQUENCE [LARGE SCALE GENOMIC DNA]</scope>
    <source>
        <strain evidence="23">462023</strain>
    </source>
</reference>
<reference evidence="43" key="27">
    <citation type="submission" date="2024-03" db="EMBL/GenBank/DDBJ databases">
        <title>Epithelial relay of microbial signals coordinates intestinal macrophage supported barrier repair.</title>
        <authorList>
            <person name="Tsai M.T."/>
        </authorList>
    </citation>
    <scope>NUCLEOTIDE SEQUENCE</scope>
    <source>
        <strain evidence="43">MS 21-1</strain>
    </source>
</reference>
<evidence type="ECO:0000313" key="43">
    <source>
        <dbReference type="EMBL" id="WWX71759.1"/>
    </source>
</evidence>
<dbReference type="Proteomes" id="UP000519182">
    <property type="component" value="Unassembled WGS sequence"/>
</dbReference>
<reference evidence="18 66" key="22">
    <citation type="submission" date="2020-05" db="EMBL/GenBank/DDBJ databases">
        <title>Epidemiological investigations into extended-spectrum beta-lactam resistant Escherichia coli ST457 carried by Australian Silver gulls identified clonal lineages that cause ExPEC disease.</title>
        <authorList>
            <person name="Nesporova K."/>
            <person name="Wyrsch E.R."/>
            <person name="Valcek A."/>
            <person name="Bitar I."/>
            <person name="Chaw K."/>
            <person name="Harris P."/>
            <person name="Hrabak J."/>
            <person name="Djordjevic S.P."/>
            <person name="Dolejska M."/>
        </authorList>
    </citation>
    <scope>NUCLEOTIDE SEQUENCE [LARGE SCALE GENOMIC DNA]</scope>
    <source>
        <strain evidence="18 66">CE1966</strain>
    </source>
</reference>
<evidence type="ECO:0000313" key="37">
    <source>
        <dbReference type="EMBL" id="STF91694.1"/>
    </source>
</evidence>
<evidence type="ECO:0000313" key="36">
    <source>
        <dbReference type="EMBL" id="STF42159.1"/>
    </source>
</evidence>
<evidence type="ECO:0000313" key="20">
    <source>
        <dbReference type="EMBL" id="MDO2732305.1"/>
    </source>
</evidence>
<evidence type="ECO:0000313" key="68">
    <source>
        <dbReference type="Proteomes" id="UP000531962"/>
    </source>
</evidence>
<dbReference type="EMBL" id="RRVG01000020">
    <property type="protein sequence ID" value="RRL45527.1"/>
    <property type="molecule type" value="Genomic_DNA"/>
</dbReference>
<dbReference type="EMBL" id="VHKY01000026">
    <property type="protein sequence ID" value="TZE43731.1"/>
    <property type="molecule type" value="Genomic_DNA"/>
</dbReference>
<reference evidence="25 61" key="20">
    <citation type="submission" date="2019-12" db="EMBL/GenBank/DDBJ databases">
        <title>Enteriobacteria Tanzani isolates_10432.</title>
        <authorList>
            <person name="Subbiah M."/>
            <person name="Call D."/>
        </authorList>
    </citation>
    <scope>NUCLEOTIDE SEQUENCE [LARGE SCALE GENOMIC DNA]</scope>
    <source>
        <strain evidence="25 61">10432wG7</strain>
    </source>
</reference>
<dbReference type="Proteomes" id="UP000845800">
    <property type="component" value="Unassembled WGS sequence"/>
</dbReference>
<dbReference type="EMBL" id="MTPS01000507">
    <property type="protein sequence ID" value="ONG28564.1"/>
    <property type="molecule type" value="Genomic_DNA"/>
</dbReference>
<dbReference type="EMBL" id="AATLXB010000055">
    <property type="protein sequence ID" value="EFM7862461.1"/>
    <property type="molecule type" value="Genomic_DNA"/>
</dbReference>
<evidence type="ECO:0000313" key="66">
    <source>
        <dbReference type="Proteomes" id="UP000523197"/>
    </source>
</evidence>
<reference evidence="32 64" key="23">
    <citation type="submission" date="2020-06" db="EMBL/GenBank/DDBJ databases">
        <title>REHAB project genomes.</title>
        <authorList>
            <person name="Shaw L.P."/>
        </authorList>
    </citation>
    <scope>NUCLEOTIDE SEQUENCE [LARGE SCALE GENOMIC DNA]</scope>
    <source>
        <strain evidence="32 64">RHB07-C04</strain>
    </source>
</reference>
<dbReference type="Proteomes" id="UP000236598">
    <property type="component" value="Unassembled WGS sequence"/>
</dbReference>
<evidence type="ECO:0000313" key="5">
    <source>
        <dbReference type="EMBL" id="EFE8675291.1"/>
    </source>
</evidence>
<evidence type="ECO:0000313" key="15">
    <source>
        <dbReference type="EMBL" id="HAJ0995890.1"/>
    </source>
</evidence>
<dbReference type="InterPro" id="IPR000792">
    <property type="entry name" value="Tscrpt_reg_LuxR_C"/>
</dbReference>
<evidence type="ECO:0000313" key="14">
    <source>
        <dbReference type="EMBL" id="HAJ0835658.1"/>
    </source>
</evidence>
<evidence type="ECO:0000313" key="44">
    <source>
        <dbReference type="Proteomes" id="UP000184277"/>
    </source>
</evidence>
<evidence type="ECO:0000313" key="62">
    <source>
        <dbReference type="Proteomes" id="UP000472856"/>
    </source>
</evidence>
<evidence type="ECO:0000313" key="54">
    <source>
        <dbReference type="Proteomes" id="UP000271008"/>
    </source>
</evidence>
<evidence type="ECO:0000313" key="49">
    <source>
        <dbReference type="Proteomes" id="UP000254043"/>
    </source>
</evidence>
<dbReference type="EMBL" id="AASWBF010000018">
    <property type="protein sequence ID" value="EFH4961566.1"/>
    <property type="molecule type" value="Genomic_DNA"/>
</dbReference>
<gene>
    <name evidence="19" type="primary">dctR</name>
    <name evidence="28" type="ORF">AWP47_28050</name>
    <name evidence="9" type="ORF">B6R15_003764</name>
    <name evidence="10" type="ORF">B6R31_002411</name>
    <name evidence="27" type="ORF">BK383_20510</name>
    <name evidence="6" type="ORF">BKL28_002723</name>
    <name evidence="29" type="ORF">BXT93_24990</name>
    <name evidence="30" type="ORF">C2M16_11935</name>
    <name evidence="3" type="ORF">C2R31_003331</name>
    <name evidence="40" type="ORF">C9Z68_19830</name>
    <name evidence="22" type="ORF">D9D43_16340</name>
    <name evidence="31" type="ORF">DD762_18345</name>
    <name evidence="23" type="ORF">DNX30_14825</name>
    <name evidence="34" type="ORF">DU321_16420</name>
    <name evidence="33" type="ORF">EIA08_11250</name>
    <name evidence="17" type="ORF">F7F11_22080</name>
    <name evidence="5" type="ORF">F7N46_19585</name>
    <name evidence="7" type="ORF">F9413_13715</name>
    <name evidence="24" type="ORF">F9B07_19715</name>
    <name evidence="41" type="ORF">FKO60_22300</name>
    <name evidence="4" type="ORF">FZU14_04835</name>
    <name evidence="26" type="ORF">G5603_10415</name>
    <name evidence="25" type="ORF">GQM13_19985</name>
    <name evidence="11" type="ORF">GTP92_16230</name>
    <name evidence="8" type="ORF">HEP34_004100</name>
    <name evidence="12" type="ORF">HI055_004053</name>
    <name evidence="13" type="ORF">HJQ60_002722</name>
    <name evidence="14" type="ORF">HL563_18295</name>
    <name evidence="15" type="ORF">HL601_09730</name>
    <name evidence="18" type="ORF">HLX92_09120</name>
    <name evidence="16" type="ORF">HLZ39_18135</name>
    <name evidence="32" type="ORF">HVW04_16605</name>
    <name evidence="35" type="ORF">NCTC10764_03649</name>
    <name evidence="39" type="ORF">NCTC7922_04319</name>
    <name evidence="37" type="ORF">NCTC7927_00343</name>
    <name evidence="36" type="ORF">NCTC7928_02785</name>
    <name evidence="38" type="ORF">NCTC9077_00329</name>
    <name evidence="42" type="ORF">NCTC9702_00288</name>
    <name evidence="20" type="ORF">Q2V64_21600</name>
    <name evidence="19" type="ORF">QO046_14865</name>
    <name evidence="21" type="ORF">R8G00_14345</name>
    <name evidence="43" type="ORF">V9Z47_01325</name>
</gene>
<dbReference type="EMBL" id="DABDSA010000032">
    <property type="protein sequence ID" value="HAI2143635.1"/>
    <property type="molecule type" value="Genomic_DNA"/>
</dbReference>
<dbReference type="EMBL" id="CP057975">
    <property type="protein sequence ID" value="QMP46371.1"/>
    <property type="molecule type" value="Genomic_DNA"/>
</dbReference>
<dbReference type="GO" id="GO:0003677">
    <property type="term" value="F:DNA binding"/>
    <property type="evidence" value="ECO:0007669"/>
    <property type="project" value="UniProtKB-KW"/>
</dbReference>
<dbReference type="EMBL" id="LR134246">
    <property type="protein sequence ID" value="VED32462.1"/>
    <property type="molecule type" value="Genomic_DNA"/>
</dbReference>
<reference evidence="9 72" key="10">
    <citation type="submission" date="2018-08" db="EMBL/GenBank/DDBJ databases">
        <authorList>
            <consortium name="GenomeTrakr network: Whole genome sequencing for foodborne pathogen traceback"/>
        </authorList>
    </citation>
    <scope>NUCLEOTIDE SEQUENCE</scope>
    <source>
        <strain evidence="10">NC_STEC178</strain>
        <strain evidence="9 72">NC_STEC194</strain>
        <strain evidence="11">PSU-2311</strain>
        <strain evidence="8 65">PSU-2464</strain>
    </source>
</reference>
<dbReference type="InterPro" id="IPR036388">
    <property type="entry name" value="WH-like_DNA-bd_sf"/>
</dbReference>
<evidence type="ECO:0000313" key="9">
    <source>
        <dbReference type="EMBL" id="EFM7862461.1"/>
    </source>
</evidence>
<dbReference type="Proteomes" id="UP000188967">
    <property type="component" value="Unassembled WGS sequence"/>
</dbReference>
<dbReference type="GO" id="GO:0006355">
    <property type="term" value="P:regulation of DNA-templated transcription"/>
    <property type="evidence" value="ECO:0007669"/>
    <property type="project" value="InterPro"/>
</dbReference>
<evidence type="ECO:0000313" key="53">
    <source>
        <dbReference type="Proteomes" id="UP000255201"/>
    </source>
</evidence>
<dbReference type="Proteomes" id="UP000245761">
    <property type="component" value="Unassembled WGS sequence"/>
</dbReference>
<dbReference type="AlphaFoldDB" id="A0A023LJH2"/>
<dbReference type="EMBL" id="RTJF01000015">
    <property type="protein sequence ID" value="MJL94018.1"/>
    <property type="molecule type" value="Genomic_DNA"/>
</dbReference>
<reference evidence="31 48" key="6">
    <citation type="submission" date="2018-04" db="EMBL/GenBank/DDBJ databases">
        <title>Draft Genomic Sequencing Of Potential Extraintestinal Pathogenic Escherichia coli B8S56 Isolated from Retail Chicken Skin.</title>
        <authorList>
            <person name="Xu A."/>
            <person name="Tilman S."/>
            <person name="Wisser-Parker K."/>
            <person name="Scullen O.J."/>
            <person name="Sommers C."/>
        </authorList>
    </citation>
    <scope>NUCLEOTIDE SEQUENCE [LARGE SCALE GENOMIC DNA]</scope>
    <source>
        <strain evidence="31 48">B8S56</strain>
    </source>
</reference>
<evidence type="ECO:0000313" key="11">
    <source>
        <dbReference type="EMBL" id="EGO6679860.1"/>
    </source>
</evidence>
<evidence type="ECO:0000313" key="64">
    <source>
        <dbReference type="Proteomes" id="UP000514715"/>
    </source>
</evidence>
<dbReference type="EMBL" id="AAXDPX010000015">
    <property type="protein sequence ID" value="EGO6679860.1"/>
    <property type="molecule type" value="Genomic_DNA"/>
</dbReference>
<evidence type="ECO:0000313" key="31">
    <source>
        <dbReference type="EMBL" id="PWH59049.1"/>
    </source>
</evidence>
<dbReference type="EMBL" id="RRGJ01000035">
    <property type="protein sequence ID" value="TJQ10428.1"/>
    <property type="molecule type" value="Genomic_DNA"/>
</dbReference>
<protein>
    <submittedName>
        <fullName evidence="22 35">Transcriptional regulator</fullName>
    </submittedName>
    <submittedName>
        <fullName evidence="19">LuxR C-terminal-related transcriptional regulator</fullName>
    </submittedName>
</protein>
<dbReference type="EMBL" id="JAUKZB010000019">
    <property type="protein sequence ID" value="MDO2732305.1"/>
    <property type="molecule type" value="Genomic_DNA"/>
</dbReference>
<evidence type="ECO:0000313" key="71">
    <source>
        <dbReference type="Proteomes" id="UP000567387"/>
    </source>
</evidence>
<reference evidence="22 55" key="11">
    <citation type="submission" date="2018-10" db="EMBL/GenBank/DDBJ databases">
        <authorList>
            <consortium name="NARMS: The National Antimicrobial Resistance Monitoring System"/>
        </authorList>
    </citation>
    <scope>NUCLEOTIDE SEQUENCE [LARGE SCALE GENOMIC DNA]</scope>
    <source>
        <strain evidence="4 68">19MD07CB01-EC</strain>
        <strain evidence="22 55">CVM N17EC0060</strain>
        <strain evidence="7 70">CVM N19EC0130</strain>
        <strain evidence="5 69">FSIS11923834</strain>
    </source>
</reference>
<dbReference type="Proteomes" id="UP000630371">
    <property type="component" value="Unassembled WGS sequence"/>
</dbReference>
<dbReference type="EMBL" id="WCEW01000027">
    <property type="protein sequence ID" value="MTE91006.1"/>
    <property type="molecule type" value="Genomic_DNA"/>
</dbReference>
<dbReference type="Proteomes" id="UP000842519">
    <property type="component" value="Unassembled WGS sequence"/>
</dbReference>
<dbReference type="SUPFAM" id="SSF46894">
    <property type="entry name" value="C-terminal effector domain of the bipartite response regulators"/>
    <property type="match status" value="1"/>
</dbReference>
<evidence type="ECO:0000313" key="48">
    <source>
        <dbReference type="Proteomes" id="UP000245761"/>
    </source>
</evidence>
<dbReference type="EMBL" id="AATJYL010000045">
    <property type="protein sequence ID" value="EFM1447679.1"/>
    <property type="molecule type" value="Genomic_DNA"/>
</dbReference>
<dbReference type="Proteomes" id="UP001223829">
    <property type="component" value="Unassembled WGS sequence"/>
</dbReference>
<evidence type="ECO:0000313" key="22">
    <source>
        <dbReference type="EMBL" id="MGE15118.1"/>
    </source>
</evidence>
<reference evidence="29 46" key="3">
    <citation type="submission" date="2017-01" db="EMBL/GenBank/DDBJ databases">
        <title>Draft genome sequence of an E. coli strain isolated from human, in Amazon, Brazil.</title>
        <authorList>
            <person name="Moura Q."/>
            <person name="Fernandes M.R."/>
            <person name="Cerdeira L."/>
            <person name="Vianello M."/>
            <person name="Souza T.A."/>
            <person name="Ienne S."/>
            <person name="Lincopan N."/>
        </authorList>
    </citation>
    <scope>NUCLEOTIDE SEQUENCE [LARGE SCALE GENOMIC DNA]</scope>
    <source>
        <strain evidence="29 46">ICBEcBL-II-13</strain>
    </source>
</reference>
<dbReference type="Gene3D" id="1.10.10.10">
    <property type="entry name" value="Winged helix-like DNA-binding domain superfamily/Winged helix DNA-binding domain"/>
    <property type="match status" value="1"/>
</dbReference>
<reference evidence="33 54" key="13">
    <citation type="submission" date="2018-11" db="EMBL/GenBank/DDBJ databases">
        <title>Enterobacteriaceae from Patient.</title>
        <authorList>
            <person name="Shen C."/>
            <person name="Yang Y."/>
            <person name="Tian G."/>
        </authorList>
    </citation>
    <scope>NUCLEOTIDE SEQUENCE [LARGE SCALE GENOMIC DNA]</scope>
    <source>
        <strain evidence="33 54">GBGD28</strain>
    </source>
</reference>
<dbReference type="Proteomes" id="UP000486847">
    <property type="component" value="Unassembled WGS sequence"/>
</dbReference>
<evidence type="ECO:0000313" key="18">
    <source>
        <dbReference type="EMBL" id="MBA1886332.1"/>
    </source>
</evidence>
<evidence type="ECO:0000313" key="6">
    <source>
        <dbReference type="EMBL" id="EFH0043932.1"/>
    </source>
</evidence>
<evidence type="ECO:0000313" key="21">
    <source>
        <dbReference type="EMBL" id="MDW9350759.1"/>
    </source>
</evidence>
<evidence type="ECO:0000313" key="7">
    <source>
        <dbReference type="EMBL" id="EFH4961566.1"/>
    </source>
</evidence>
<reference evidence="49 50" key="7">
    <citation type="submission" date="2018-06" db="EMBL/GenBank/DDBJ databases">
        <authorList>
            <consortium name="Pathogen Informatics"/>
            <person name="Doyle S."/>
        </authorList>
    </citation>
    <scope>NUCLEOTIDE SEQUENCE [LARGE SCALE GENOMIC DNA]</scope>
    <source>
        <strain evidence="35 53">NCTC10764</strain>
        <strain evidence="39 50">NCTC7922</strain>
        <strain evidence="37 49">NCTC7927</strain>
        <strain evidence="36 52">NCTC7928</strain>
        <strain evidence="38 51">NCTC9077</strain>
    </source>
</reference>
<evidence type="ECO:0000313" key="23">
    <source>
        <dbReference type="EMBL" id="MJL94018.1"/>
    </source>
</evidence>
<reference evidence="27 44" key="1">
    <citation type="submission" date="2016-10" db="EMBL/GenBank/DDBJ databases">
        <title>Comprehensive resistome analysis reveals the prevalence of NDM and MCR-1 in Chinese poultry production.</title>
        <authorList>
            <person name="Wang Y."/>
            <person name="Zhang R."/>
            <person name="Li J."/>
            <person name="Wu Z."/>
            <person name="Wenjuan Y."/>
            <person name="Schwarz S."/>
            <person name="Tyrrell J."/>
            <person name="Zheng Y."/>
            <person name="Wang S."/>
            <person name="Shen Z."/>
            <person name="Liu Z."/>
            <person name="Lei L."/>
            <person name="Li M."/>
            <person name="Zhang Q."/>
            <person name="Wu C."/>
            <person name="Zhang Q."/>
            <person name="Wu Y."/>
            <person name="Walsh T."/>
            <person name="Shen J."/>
        </authorList>
    </citation>
    <scope>NUCLEOTIDE SEQUENCE [LARGE SCALE GENOMIC DNA]</scope>
    <source>
        <strain evidence="27 44">570</strain>
    </source>
</reference>
<evidence type="ECO:0000313" key="67">
    <source>
        <dbReference type="Proteomes" id="UP000528199"/>
    </source>
</evidence>
<reference evidence="17 60" key="16">
    <citation type="submission" date="2019-03" db="EMBL/GenBank/DDBJ databases">
        <title>Whole Genome Sequencing of Shiga-Toxin Escherichia coli Strains from Nebraska.</title>
        <authorList>
            <person name="Abdalhamid B."/>
            <person name="Mccutchen E.L."/>
            <person name="Bouska A.C."/>
            <person name="Hinrichs S.H."/>
            <person name="Iwen P.C."/>
        </authorList>
    </citation>
    <scope>NUCLEOTIDE SEQUENCE [LARGE SCALE GENOMIC DNA]</scope>
    <source>
        <strain evidence="17 60">STEC_170836</strain>
    </source>
</reference>
<evidence type="ECO:0000313" key="28">
    <source>
        <dbReference type="EMBL" id="OKV04505.1"/>
    </source>
</evidence>
<evidence type="ECO:0000313" key="69">
    <source>
        <dbReference type="Proteomes" id="UP000533482"/>
    </source>
</evidence>
<evidence type="ECO:0000313" key="73">
    <source>
        <dbReference type="Proteomes" id="UP000842519"/>
    </source>
</evidence>
<dbReference type="Proteomes" id="UP001383096">
    <property type="component" value="Chromosome"/>
</dbReference>
<evidence type="ECO:0000313" key="46">
    <source>
        <dbReference type="Proteomes" id="UP000188967"/>
    </source>
</evidence>
<feature type="domain" description="HTH luxR-type" evidence="2">
    <location>
        <begin position="109"/>
        <end position="174"/>
    </location>
</feature>
<evidence type="ECO:0000313" key="16">
    <source>
        <dbReference type="EMBL" id="HAJ5806384.1"/>
    </source>
</evidence>
<reference evidence="28 45" key="2">
    <citation type="journal article" date="2017" name="Front. Cell. Infect. Microbiol.">
        <title>Chaperone-usher pili loci of human colonization factor-negative enterotoxigenic Escherichia coli.</title>
        <authorList>
            <person name="Del Canto F."/>
            <person name="Vidal R."/>
            <person name="Stine O.C."/>
            <person name="Pop M."/>
        </authorList>
    </citation>
    <scope>NUCLEOTIDE SEQUENCE [LARGE SCALE GENOMIC DNA]</scope>
    <source>
        <strain evidence="28 45">700324</strain>
    </source>
</reference>
<proteinExistence type="predicted"/>
<evidence type="ECO:0000313" key="29">
    <source>
        <dbReference type="EMBL" id="ONG28564.1"/>
    </source>
</evidence>
<evidence type="ECO:0000256" key="1">
    <source>
        <dbReference type="ARBA" id="ARBA00023125"/>
    </source>
</evidence>
<evidence type="ECO:0000313" key="40">
    <source>
        <dbReference type="EMBL" id="TJQ10428.1"/>
    </source>
</evidence>
<name>A0A023LJH2_ECOLX</name>
<dbReference type="EMBL" id="AAVQAW010000008">
    <property type="protein sequence ID" value="EGD0648744.1"/>
    <property type="molecule type" value="Genomic_DNA"/>
</dbReference>
<dbReference type="Proteomes" id="UP000523197">
    <property type="component" value="Unassembled WGS sequence"/>
</dbReference>
<dbReference type="Proteomes" id="UP000528199">
    <property type="component" value="Unassembled WGS sequence"/>
</dbReference>
<dbReference type="EMBL" id="JAWPMK010000001">
    <property type="protein sequence ID" value="MDW9350759.1"/>
    <property type="molecule type" value="Genomic_DNA"/>
</dbReference>
<dbReference type="Proteomes" id="UP000543424">
    <property type="component" value="Unassembled WGS sequence"/>
</dbReference>
<dbReference type="Proteomes" id="UP000254877">
    <property type="component" value="Unassembled WGS sequence"/>
</dbReference>
<dbReference type="Proteomes" id="UP001174465">
    <property type="component" value="Unassembled WGS sequence"/>
</dbReference>
<dbReference type="Proteomes" id="UP000309937">
    <property type="component" value="Unassembled WGS sequence"/>
</dbReference>
<reference evidence="42 57" key="15">
    <citation type="submission" date="2018-12" db="EMBL/GenBank/DDBJ databases">
        <authorList>
            <consortium name="Pathogen Informatics"/>
        </authorList>
    </citation>
    <scope>NUCLEOTIDE SEQUENCE [LARGE SCALE GENOMIC DNA]</scope>
    <source>
        <strain evidence="42 57">NCTC9702</strain>
    </source>
</reference>
<evidence type="ECO:0000313" key="8">
    <source>
        <dbReference type="EMBL" id="EFM1447679.1"/>
    </source>
</evidence>
<dbReference type="EMBL" id="UGAK01000003">
    <property type="protein sequence ID" value="STF91694.1"/>
    <property type="molecule type" value="Genomic_DNA"/>
</dbReference>
<reference evidence="67 71" key="9">
    <citation type="submission" date="2018-08" db="EMBL/GenBank/DDBJ databases">
        <authorList>
            <consortium name="PulseNet: The National Subtyping Network for Foodborne Disease Surveillance"/>
            <person name="Tarr C.L."/>
            <person name="Trees E."/>
            <person name="Katz L.S."/>
            <person name="Carleton-Romer H.A."/>
            <person name="Stroika S."/>
            <person name="Kucerova Z."/>
            <person name="Roache K.F."/>
            <person name="Sabol A.L."/>
            <person name="Besser J."/>
            <person name="Gerner-Smidt P."/>
        </authorList>
    </citation>
    <scope>NUCLEOTIDE SEQUENCE [LARGE SCALE GENOMIC DNA]</scope>
    <source>
        <strain evidence="6 67">PNUSAE004760</strain>
        <strain evidence="3 71">PNUSAE011918</strain>
    </source>
</reference>
<dbReference type="EMBL" id="DABGYN010000027">
    <property type="protein sequence ID" value="HAJ0835658.1"/>
    <property type="molecule type" value="Genomic_DNA"/>
</dbReference>
<evidence type="ECO:0000313" key="10">
    <source>
        <dbReference type="EMBL" id="EGD0648744.1"/>
    </source>
</evidence>
<reference evidence="21" key="26">
    <citation type="submission" date="2023-10" db="EMBL/GenBank/DDBJ databases">
        <title>Draft Genome Sequence of a Shiga toxin-producing Escherichia coli strain from deer meat showing an IS-element integration in the B-subunit of the Shiga toxin Stx2b gene.</title>
        <authorList>
            <person name="Projahn M."/>
            <person name="Borowiak M."/>
        </authorList>
    </citation>
    <scope>NUCLEOTIDE SEQUENCE</scope>
    <source>
        <strain evidence="21">BfR-EC-18960</strain>
    </source>
</reference>
<dbReference type="EMBL" id="DABERK010000014">
    <property type="protein sequence ID" value="HAI5332727.1"/>
    <property type="molecule type" value="Genomic_DNA"/>
</dbReference>
<evidence type="ECO:0000313" key="41">
    <source>
        <dbReference type="EMBL" id="TZE43731.1"/>
    </source>
</evidence>
<dbReference type="Proteomes" id="UP000272336">
    <property type="component" value="Unassembled WGS sequence"/>
</dbReference>
<evidence type="ECO:0000313" key="60">
    <source>
        <dbReference type="Proteomes" id="UP000327073"/>
    </source>
</evidence>
<reference evidence="40 58" key="14">
    <citation type="submission" date="2018-12" db="EMBL/GenBank/DDBJ databases">
        <title>Food and Water Safety Consortium.</title>
        <authorList>
            <person name="Tyson S."/>
            <person name="Peterson C.-L."/>
            <person name="Olson A."/>
            <person name="Tyler S."/>
            <person name="Cabral J."/>
            <person name="Lynch T."/>
            <person name="Knox N."/>
            <person name="Van Domselaar G."/>
            <person name="Graham M."/>
        </authorList>
    </citation>
    <scope>NUCLEOTIDE SEQUENCE [LARGE SCALE GENOMIC DNA]</scope>
    <source>
        <strain evidence="40 58">FWSEC0118</strain>
    </source>
</reference>
<evidence type="ECO:0000313" key="59">
    <source>
        <dbReference type="Proteomes" id="UP000324120"/>
    </source>
</evidence>
<dbReference type="Proteomes" id="UP000567387">
    <property type="component" value="Unassembled WGS sequence"/>
</dbReference>
<dbReference type="EMBL" id="CP146670">
    <property type="protein sequence ID" value="WWX71759.1"/>
    <property type="molecule type" value="Genomic_DNA"/>
</dbReference>
<evidence type="ECO:0000313" key="58">
    <source>
        <dbReference type="Proteomes" id="UP000309937"/>
    </source>
</evidence>